<reference evidence="2 3" key="1">
    <citation type="journal article" date="2016" name="Nat. Commun.">
        <title>Thousands of microbial genomes shed light on interconnected biogeochemical processes in an aquifer system.</title>
        <authorList>
            <person name="Anantharaman K."/>
            <person name="Brown C.T."/>
            <person name="Hug L.A."/>
            <person name="Sharon I."/>
            <person name="Castelle C.J."/>
            <person name="Probst A.J."/>
            <person name="Thomas B.C."/>
            <person name="Singh A."/>
            <person name="Wilkins M.J."/>
            <person name="Karaoz U."/>
            <person name="Brodie E.L."/>
            <person name="Williams K.H."/>
            <person name="Hubbard S.S."/>
            <person name="Banfield J.F."/>
        </authorList>
    </citation>
    <scope>NUCLEOTIDE SEQUENCE [LARGE SCALE GENOMIC DNA]</scope>
</reference>
<keyword evidence="1" id="KW-0472">Membrane</keyword>
<dbReference type="EMBL" id="MHTV01000024">
    <property type="protein sequence ID" value="OHA66758.1"/>
    <property type="molecule type" value="Genomic_DNA"/>
</dbReference>
<evidence type="ECO:0000256" key="1">
    <source>
        <dbReference type="SAM" id="Phobius"/>
    </source>
</evidence>
<protein>
    <recommendedName>
        <fullName evidence="4">Quinate/shikimate 5-dehydrogenase/glutamyl-tRNA reductase domain-containing protein</fullName>
    </recommendedName>
</protein>
<accession>A0A1G2R2E6</accession>
<feature type="transmembrane region" description="Helical" evidence="1">
    <location>
        <begin position="9"/>
        <end position="28"/>
    </location>
</feature>
<sequence>MKSWWRNRVFVLMVNIAMLLAIRLPNVLRRPLLWILGMNQVRVLFTVYPGEEADAQLYVYRRLHRIINRIFPVYIIGISLLGRAKDRGLTLAFGQEPDGYSVEDLQKRLAFIRKISKVFHDAPVALAGRTPSIMMRRRIRVEFPFILGANATLSTVLLCLAELLPQNKETVRIAVIGGGGAIGGRVARALRPRYSVVSYDINPGFAERGGDTRDPNRLRNCKYVVVLTPRGRDIIDILPYLAEGVVILDDTHPEIPAEIAELIRREKGGEVWGAALWKTGMEFIPPLAGFPEHSVPGCYIEAIIEYYMRRLGLQSTVGSPFEFVYMWVKNLEFRPALYRMGTVKKKKGQS</sequence>
<comment type="caution">
    <text evidence="2">The sequence shown here is derived from an EMBL/GenBank/DDBJ whole genome shotgun (WGS) entry which is preliminary data.</text>
</comment>
<organism evidence="2 3">
    <name type="scientific">Candidatus Wildermuthbacteria bacterium RIFCSPHIGHO2_02_FULL_45_25</name>
    <dbReference type="NCBI Taxonomy" id="1802450"/>
    <lineage>
        <taxon>Bacteria</taxon>
        <taxon>Candidatus Wildermuthiibacteriota</taxon>
    </lineage>
</organism>
<dbReference type="AlphaFoldDB" id="A0A1G2R2E6"/>
<name>A0A1G2R2E6_9BACT</name>
<proteinExistence type="predicted"/>
<dbReference type="Gene3D" id="3.40.50.720">
    <property type="entry name" value="NAD(P)-binding Rossmann-like Domain"/>
    <property type="match status" value="1"/>
</dbReference>
<gene>
    <name evidence="2" type="ORF">A3C04_03225</name>
</gene>
<keyword evidence="1" id="KW-1133">Transmembrane helix</keyword>
<evidence type="ECO:0008006" key="4">
    <source>
        <dbReference type="Google" id="ProtNLM"/>
    </source>
</evidence>
<evidence type="ECO:0000313" key="3">
    <source>
        <dbReference type="Proteomes" id="UP000178092"/>
    </source>
</evidence>
<dbReference type="InterPro" id="IPR036291">
    <property type="entry name" value="NAD(P)-bd_dom_sf"/>
</dbReference>
<keyword evidence="1" id="KW-0812">Transmembrane</keyword>
<dbReference type="Proteomes" id="UP000178092">
    <property type="component" value="Unassembled WGS sequence"/>
</dbReference>
<dbReference type="SUPFAM" id="SSF51735">
    <property type="entry name" value="NAD(P)-binding Rossmann-fold domains"/>
    <property type="match status" value="1"/>
</dbReference>
<evidence type="ECO:0000313" key="2">
    <source>
        <dbReference type="EMBL" id="OHA66758.1"/>
    </source>
</evidence>